<proteinExistence type="predicted"/>
<evidence type="ECO:0000259" key="1">
    <source>
        <dbReference type="Pfam" id="PF12728"/>
    </source>
</evidence>
<gene>
    <name evidence="2" type="ORF">JQN70_09575</name>
</gene>
<name>A0ABS2CMD8_9MICO</name>
<keyword evidence="2" id="KW-0238">DNA-binding</keyword>
<dbReference type="InterPro" id="IPR010093">
    <property type="entry name" value="SinI_DNA-bd"/>
</dbReference>
<organism evidence="2 3">
    <name type="scientific">Phycicoccus sonneratiae</name>
    <dbReference type="NCBI Taxonomy" id="2807628"/>
    <lineage>
        <taxon>Bacteria</taxon>
        <taxon>Bacillati</taxon>
        <taxon>Actinomycetota</taxon>
        <taxon>Actinomycetes</taxon>
        <taxon>Micrococcales</taxon>
        <taxon>Intrasporangiaceae</taxon>
        <taxon>Phycicoccus</taxon>
    </lineage>
</organism>
<accession>A0ABS2CMD8</accession>
<evidence type="ECO:0000313" key="3">
    <source>
        <dbReference type="Proteomes" id="UP001430172"/>
    </source>
</evidence>
<dbReference type="GO" id="GO:0003677">
    <property type="term" value="F:DNA binding"/>
    <property type="evidence" value="ECO:0007669"/>
    <property type="project" value="UniProtKB-KW"/>
</dbReference>
<dbReference type="Proteomes" id="UP001430172">
    <property type="component" value="Unassembled WGS sequence"/>
</dbReference>
<dbReference type="InterPro" id="IPR041657">
    <property type="entry name" value="HTH_17"/>
</dbReference>
<feature type="domain" description="Helix-turn-helix" evidence="1">
    <location>
        <begin position="3"/>
        <end position="46"/>
    </location>
</feature>
<evidence type="ECO:0000313" key="2">
    <source>
        <dbReference type="EMBL" id="MBM6400633.1"/>
    </source>
</evidence>
<keyword evidence="3" id="KW-1185">Reference proteome</keyword>
<dbReference type="EMBL" id="JAFDVD010000009">
    <property type="protein sequence ID" value="MBM6400633.1"/>
    <property type="molecule type" value="Genomic_DNA"/>
</dbReference>
<dbReference type="NCBIfam" id="TIGR01764">
    <property type="entry name" value="excise"/>
    <property type="match status" value="1"/>
</dbReference>
<reference evidence="2" key="1">
    <citation type="submission" date="2021-02" db="EMBL/GenBank/DDBJ databases">
        <title>Phycicoccus sp. MQZ13P-5T, whole genome shotgun sequence.</title>
        <authorList>
            <person name="Tuo L."/>
        </authorList>
    </citation>
    <scope>NUCLEOTIDE SEQUENCE</scope>
    <source>
        <strain evidence="2">MQZ13P-5</strain>
    </source>
</reference>
<dbReference type="Pfam" id="PF12728">
    <property type="entry name" value="HTH_17"/>
    <property type="match status" value="1"/>
</dbReference>
<sequence length="228" mass="24805">MDLSVREASARLGVGEWRVRALVRDGRLRAQRVGRSWLIAEEDVARLSSQDSVRGRPLAAARAWGLLDLLSGGEAPWLSPSARSQVRSLGRALGPSSPDRLRAALLRRQDNRLCWAHPAALERLRQASLVAGEAAAVERGVDLVHGAALPEFYVPAEDWPDLSSRLQIRSGVREPNLVVRLPRVVWPFADGQVGLAALAANLLESGDPRAVEAGMSALRSLARDLGWR</sequence>
<protein>
    <submittedName>
        <fullName evidence="2">Excisionase family DNA-binding protein</fullName>
    </submittedName>
</protein>
<comment type="caution">
    <text evidence="2">The sequence shown here is derived from an EMBL/GenBank/DDBJ whole genome shotgun (WGS) entry which is preliminary data.</text>
</comment>